<name>A0AAQ3L6N4_9BACT</name>
<dbReference type="Proteomes" id="UP001304300">
    <property type="component" value="Chromosome"/>
</dbReference>
<sequence>MKPRIKLAESRTEDGKILALYSHDGAFSINVSGNELMQSKSFTSERLLGELGVAHLKSDNPARVLVGGLGLGFTLQSVLESVGPEVKVEVVELLPEVIEWNREYLKELNGALLDDPRVEVIIGDVASLIRRAKYGTYDAVMLDVDNGPVALVAKANVSLYSNSGIRSIRTALKVGGRAVFWSASPDQRFVARLERNGFQVEAVPAKIHERAKRAAYILYVVEKSEK</sequence>
<keyword evidence="2 4" id="KW-0808">Transferase</keyword>
<evidence type="ECO:0000256" key="1">
    <source>
        <dbReference type="ARBA" id="ARBA00007867"/>
    </source>
</evidence>
<gene>
    <name evidence="6" type="ORF">RZN69_16950</name>
</gene>
<organism evidence="6 7">
    <name type="scientific">Rubellicoccus peritrichatus</name>
    <dbReference type="NCBI Taxonomy" id="3080537"/>
    <lineage>
        <taxon>Bacteria</taxon>
        <taxon>Pseudomonadati</taxon>
        <taxon>Verrucomicrobiota</taxon>
        <taxon>Opitutia</taxon>
        <taxon>Puniceicoccales</taxon>
        <taxon>Cerasicoccaceae</taxon>
        <taxon>Rubellicoccus</taxon>
    </lineage>
</organism>
<dbReference type="PROSITE" id="PS51006">
    <property type="entry name" value="PABS_2"/>
    <property type="match status" value="1"/>
</dbReference>
<dbReference type="PANTHER" id="PTHR43317:SF3">
    <property type="entry name" value="BLR2883 PROTEIN"/>
    <property type="match status" value="1"/>
</dbReference>
<evidence type="ECO:0000313" key="7">
    <source>
        <dbReference type="Proteomes" id="UP001304300"/>
    </source>
</evidence>
<dbReference type="AlphaFoldDB" id="A0AAQ3L6N4"/>
<dbReference type="EMBL" id="CP136920">
    <property type="protein sequence ID" value="WOO40310.1"/>
    <property type="molecule type" value="Genomic_DNA"/>
</dbReference>
<accession>A0AAQ3L6N4</accession>
<comment type="similarity">
    <text evidence="1">Belongs to the spermidine/spermine synthase family.</text>
</comment>
<evidence type="ECO:0000313" key="6">
    <source>
        <dbReference type="EMBL" id="WOO40310.1"/>
    </source>
</evidence>
<dbReference type="GO" id="GO:0006596">
    <property type="term" value="P:polyamine biosynthetic process"/>
    <property type="evidence" value="ECO:0007669"/>
    <property type="project" value="UniProtKB-UniRule"/>
</dbReference>
<keyword evidence="3 4" id="KW-0620">Polyamine biosynthesis</keyword>
<keyword evidence="7" id="KW-1185">Reference proteome</keyword>
<dbReference type="Pfam" id="PF01564">
    <property type="entry name" value="Spermine_synth"/>
    <property type="match status" value="1"/>
</dbReference>
<dbReference type="KEGG" id="puo:RZN69_16950"/>
<dbReference type="RefSeq" id="WP_317832493.1">
    <property type="nucleotide sequence ID" value="NZ_CP136920.1"/>
</dbReference>
<protein>
    <submittedName>
        <fullName evidence="6">Spermine synthase</fullName>
    </submittedName>
</protein>
<dbReference type="InterPro" id="IPR030374">
    <property type="entry name" value="PABS"/>
</dbReference>
<evidence type="ECO:0000256" key="4">
    <source>
        <dbReference type="PROSITE-ProRule" id="PRU00354"/>
    </source>
</evidence>
<dbReference type="GO" id="GO:0016740">
    <property type="term" value="F:transferase activity"/>
    <property type="evidence" value="ECO:0007669"/>
    <property type="project" value="UniProtKB-UniRule"/>
</dbReference>
<dbReference type="Gene3D" id="3.40.50.150">
    <property type="entry name" value="Vaccinia Virus protein VP39"/>
    <property type="match status" value="1"/>
</dbReference>
<evidence type="ECO:0000256" key="3">
    <source>
        <dbReference type="ARBA" id="ARBA00023115"/>
    </source>
</evidence>
<evidence type="ECO:0000256" key="2">
    <source>
        <dbReference type="ARBA" id="ARBA00022679"/>
    </source>
</evidence>
<proteinExistence type="inferred from homology"/>
<reference evidence="6 7" key="1">
    <citation type="submission" date="2023-10" db="EMBL/GenBank/DDBJ databases">
        <title>Rubellicoccus peritrichatus gen. nov., sp. nov., isolated from an algae of coral reef tank.</title>
        <authorList>
            <person name="Luo J."/>
        </authorList>
    </citation>
    <scope>NUCLEOTIDE SEQUENCE [LARGE SCALE GENOMIC DNA]</scope>
    <source>
        <strain evidence="6 7">CR14</strain>
    </source>
</reference>
<evidence type="ECO:0000259" key="5">
    <source>
        <dbReference type="PROSITE" id="PS51006"/>
    </source>
</evidence>
<dbReference type="PANTHER" id="PTHR43317">
    <property type="entry name" value="THERMOSPERMINE SYNTHASE ACAULIS5"/>
    <property type="match status" value="1"/>
</dbReference>
<feature type="domain" description="PABS" evidence="5">
    <location>
        <begin position="1"/>
        <end position="226"/>
    </location>
</feature>
<dbReference type="InterPro" id="IPR029063">
    <property type="entry name" value="SAM-dependent_MTases_sf"/>
</dbReference>
<dbReference type="SUPFAM" id="SSF53335">
    <property type="entry name" value="S-adenosyl-L-methionine-dependent methyltransferases"/>
    <property type="match status" value="1"/>
</dbReference>
<feature type="active site" description="Proton acceptor" evidence="4">
    <location>
        <position position="143"/>
    </location>
</feature>
<dbReference type="CDD" id="cd02440">
    <property type="entry name" value="AdoMet_MTases"/>
    <property type="match status" value="1"/>
</dbReference>